<dbReference type="EMBL" id="FXTH01000032">
    <property type="protein sequence ID" value="SMO94586.1"/>
    <property type="molecule type" value="Genomic_DNA"/>
</dbReference>
<reference evidence="1 2" key="1">
    <citation type="submission" date="2017-05" db="EMBL/GenBank/DDBJ databases">
        <authorList>
            <person name="Varghese N."/>
            <person name="Submissions S."/>
        </authorList>
    </citation>
    <scope>NUCLEOTIDE SEQUENCE [LARGE SCALE GENOMIC DNA]</scope>
    <source>
        <strain evidence="1 2">DSM 21194</strain>
    </source>
</reference>
<evidence type="ECO:0000313" key="1">
    <source>
        <dbReference type="EMBL" id="SMO94586.1"/>
    </source>
</evidence>
<proteinExistence type="predicted"/>
<protein>
    <submittedName>
        <fullName evidence="1">Uncharacterized protein</fullName>
    </submittedName>
</protein>
<sequence length="114" mass="12739">MDLTDQRILTSTAPSSQEFSGFYLTVEQLENWLIHKLPISQPIGNRPDSNYDLTKIENVAEDVAEVINNAASSKKYRGLIYVDPSGGKDARSVFYPALVTQEVYEEIVSRLANS</sequence>
<organism evidence="1 2">
    <name type="scientific">Fodinibius sediminis</name>
    <dbReference type="NCBI Taxonomy" id="1214077"/>
    <lineage>
        <taxon>Bacteria</taxon>
        <taxon>Pseudomonadati</taxon>
        <taxon>Balneolota</taxon>
        <taxon>Balneolia</taxon>
        <taxon>Balneolales</taxon>
        <taxon>Balneolaceae</taxon>
        <taxon>Fodinibius</taxon>
    </lineage>
</organism>
<dbReference type="AlphaFoldDB" id="A0A521FEG7"/>
<dbReference type="Proteomes" id="UP000317593">
    <property type="component" value="Unassembled WGS sequence"/>
</dbReference>
<accession>A0A521FEG7</accession>
<gene>
    <name evidence="1" type="ORF">SAMN06265218_1327</name>
</gene>
<name>A0A521FEG7_9BACT</name>
<evidence type="ECO:0000313" key="2">
    <source>
        <dbReference type="Proteomes" id="UP000317593"/>
    </source>
</evidence>
<dbReference type="RefSeq" id="WP_142716107.1">
    <property type="nucleotide sequence ID" value="NZ_FXTH01000032.1"/>
</dbReference>
<keyword evidence="2" id="KW-1185">Reference proteome</keyword>